<feature type="signal peptide" evidence="2">
    <location>
        <begin position="1"/>
        <end position="17"/>
    </location>
</feature>
<accession>A0ABX7M3N2</accession>
<dbReference type="EMBL" id="CP071060">
    <property type="protein sequence ID" value="QSI76359.1"/>
    <property type="molecule type" value="Genomic_DNA"/>
</dbReference>
<organism evidence="3 4">
    <name type="scientific">Niveibacterium microcysteis</name>
    <dbReference type="NCBI Taxonomy" id="2811415"/>
    <lineage>
        <taxon>Bacteria</taxon>
        <taxon>Pseudomonadati</taxon>
        <taxon>Pseudomonadota</taxon>
        <taxon>Betaproteobacteria</taxon>
        <taxon>Rhodocyclales</taxon>
        <taxon>Rhodocyclaceae</taxon>
        <taxon>Niveibacterium</taxon>
    </lineage>
</organism>
<protein>
    <submittedName>
        <fullName evidence="3">Uncharacterized protein</fullName>
    </submittedName>
</protein>
<dbReference type="Proteomes" id="UP000663570">
    <property type="component" value="Chromosome"/>
</dbReference>
<sequence length="124" mass="13067">MKLLCLPLLLGAYSALAQPQTPNTAAPATSNGPVGSTAFCLFALPPENGNQRWVNLGIVQYVEARADAVQITYGGGNLGSGYDAKIPVKSADEARAVMQKLRQTAEDCARRPAASTSTTKEDTR</sequence>
<feature type="chain" id="PRO_5047113085" evidence="2">
    <location>
        <begin position="18"/>
        <end position="124"/>
    </location>
</feature>
<evidence type="ECO:0000313" key="3">
    <source>
        <dbReference type="EMBL" id="QSI76359.1"/>
    </source>
</evidence>
<name>A0ABX7M3N2_9RHOO</name>
<evidence type="ECO:0000256" key="1">
    <source>
        <dbReference type="SAM" id="MobiDB-lite"/>
    </source>
</evidence>
<proteinExistence type="predicted"/>
<evidence type="ECO:0000256" key="2">
    <source>
        <dbReference type="SAM" id="SignalP"/>
    </source>
</evidence>
<dbReference type="RefSeq" id="WP_172203247.1">
    <property type="nucleotide sequence ID" value="NZ_CP071060.1"/>
</dbReference>
<gene>
    <name evidence="3" type="ORF">JY500_18115</name>
</gene>
<reference evidence="3 4" key="1">
    <citation type="submission" date="2021-02" db="EMBL/GenBank/DDBJ databases">
        <title>Niveibacterium changnyeongensis HC41.</title>
        <authorList>
            <person name="Kang M."/>
        </authorList>
    </citation>
    <scope>NUCLEOTIDE SEQUENCE [LARGE SCALE GENOMIC DNA]</scope>
    <source>
        <strain evidence="3 4">HC41</strain>
    </source>
</reference>
<keyword evidence="4" id="KW-1185">Reference proteome</keyword>
<keyword evidence="2" id="KW-0732">Signal</keyword>
<evidence type="ECO:0000313" key="4">
    <source>
        <dbReference type="Proteomes" id="UP000663570"/>
    </source>
</evidence>
<feature type="region of interest" description="Disordered" evidence="1">
    <location>
        <begin position="103"/>
        <end position="124"/>
    </location>
</feature>